<evidence type="ECO:0000259" key="2">
    <source>
        <dbReference type="Pfam" id="PF05685"/>
    </source>
</evidence>
<comment type="caution">
    <text evidence="3">The sequence shown here is derived from an EMBL/GenBank/DDBJ whole genome shotgun (WGS) entry which is preliminary data.</text>
</comment>
<dbReference type="PANTHER" id="PTHR35400">
    <property type="entry name" value="SLR1083 PROTEIN"/>
    <property type="match status" value="1"/>
</dbReference>
<sequence>MIQLQRETRTTTSPAVNGDNPYAALASTLENMGDRAGDGFVTNRFDQDTVAKALEDLADFAEKRGLTFSKFESIGDSLVMLAAPRWEHGDIIDQIKEQVPRHRRCKISTDLQLTAEPREPVPDLIVLPEALRQGSKPWAHETELLVEVVSPSNYRSDYEGKRERYARSNAPQYLLVDPRDGVCVLFSGPKKADGTYERVVTTKFGEPVVGLACMDGGELDTSEFLRYT</sequence>
<dbReference type="PANTHER" id="PTHR35400:SF3">
    <property type="entry name" value="SLL1072 PROTEIN"/>
    <property type="match status" value="1"/>
</dbReference>
<feature type="region of interest" description="Disordered" evidence="1">
    <location>
        <begin position="1"/>
        <end position="20"/>
    </location>
</feature>
<accession>A0A372GF56</accession>
<evidence type="ECO:0000313" key="3">
    <source>
        <dbReference type="EMBL" id="RFS84014.1"/>
    </source>
</evidence>
<dbReference type="GO" id="GO:0004519">
    <property type="term" value="F:endonuclease activity"/>
    <property type="evidence" value="ECO:0007669"/>
    <property type="project" value="UniProtKB-KW"/>
</dbReference>
<dbReference type="InterPro" id="IPR011335">
    <property type="entry name" value="Restrct_endonuc-II-like"/>
</dbReference>
<dbReference type="Pfam" id="PF05685">
    <property type="entry name" value="Uma2"/>
    <property type="match status" value="1"/>
</dbReference>
<dbReference type="EMBL" id="QVNQ01000005">
    <property type="protein sequence ID" value="RFS84014.1"/>
    <property type="molecule type" value="Genomic_DNA"/>
</dbReference>
<feature type="domain" description="Putative restriction endonuclease" evidence="2">
    <location>
        <begin position="70"/>
        <end position="211"/>
    </location>
</feature>
<keyword evidence="4" id="KW-1185">Reference proteome</keyword>
<gene>
    <name evidence="3" type="ORF">D0T12_17690</name>
</gene>
<name>A0A372GF56_9ACTN</name>
<dbReference type="InterPro" id="IPR008538">
    <property type="entry name" value="Uma2"/>
</dbReference>
<keyword evidence="3" id="KW-0540">Nuclease</keyword>
<dbReference type="AlphaFoldDB" id="A0A372GF56"/>
<dbReference type="CDD" id="cd06260">
    <property type="entry name" value="DUF820-like"/>
    <property type="match status" value="1"/>
</dbReference>
<keyword evidence="3" id="KW-0378">Hydrolase</keyword>
<evidence type="ECO:0000256" key="1">
    <source>
        <dbReference type="SAM" id="MobiDB-lite"/>
    </source>
</evidence>
<dbReference type="Gene3D" id="3.90.1570.10">
    <property type="entry name" value="tt1808, chain A"/>
    <property type="match status" value="1"/>
</dbReference>
<dbReference type="InterPro" id="IPR012296">
    <property type="entry name" value="Nuclease_put_TT1808"/>
</dbReference>
<proteinExistence type="predicted"/>
<protein>
    <submittedName>
        <fullName evidence="3">Uma2 family endonuclease</fullName>
    </submittedName>
</protein>
<dbReference type="Proteomes" id="UP000262882">
    <property type="component" value="Unassembled WGS sequence"/>
</dbReference>
<keyword evidence="3" id="KW-0255">Endonuclease</keyword>
<reference evidence="3 4" key="1">
    <citation type="submission" date="2018-08" db="EMBL/GenBank/DDBJ databases">
        <title>Actinomadura spongicola sp. nov., isolated from marine sponge Leucetta chagosensis.</title>
        <authorList>
            <person name="Li L."/>
            <person name="Lin H.W."/>
        </authorList>
    </citation>
    <scope>NUCLEOTIDE SEQUENCE [LARGE SCALE GENOMIC DNA]</scope>
    <source>
        <strain evidence="3 4">LHW52907</strain>
    </source>
</reference>
<organism evidence="3 4">
    <name type="scientific">Actinomadura spongiicola</name>
    <dbReference type="NCBI Taxonomy" id="2303421"/>
    <lineage>
        <taxon>Bacteria</taxon>
        <taxon>Bacillati</taxon>
        <taxon>Actinomycetota</taxon>
        <taxon>Actinomycetes</taxon>
        <taxon>Streptosporangiales</taxon>
        <taxon>Thermomonosporaceae</taxon>
        <taxon>Actinomadura</taxon>
    </lineage>
</organism>
<dbReference type="SUPFAM" id="SSF52980">
    <property type="entry name" value="Restriction endonuclease-like"/>
    <property type="match status" value="1"/>
</dbReference>
<evidence type="ECO:0000313" key="4">
    <source>
        <dbReference type="Proteomes" id="UP000262882"/>
    </source>
</evidence>